<sequence>MEIKFNGQNCNIIFSKYENGNTEFKIYDENGKAILSPTVDIGYKMNKEYVTLKNRDMTDSLGKELQEAGVLLKKMDSVTLEHSGALSIYILTDKARENL</sequence>
<keyword evidence="2" id="KW-1185">Reference proteome</keyword>
<gene>
    <name evidence="1" type="ORF">CLCY_6c00470</name>
</gene>
<dbReference type="RefSeq" id="WP_048569251.1">
    <property type="nucleotide sequence ID" value="NZ_LFVU01000002.1"/>
</dbReference>
<accession>A0A0J8G6D5</accession>
<proteinExistence type="predicted"/>
<dbReference type="EMBL" id="LFVU01000002">
    <property type="protein sequence ID" value="KMT23166.1"/>
    <property type="molecule type" value="Genomic_DNA"/>
</dbReference>
<comment type="caution">
    <text evidence="1">The sequence shown here is derived from an EMBL/GenBank/DDBJ whole genome shotgun (WGS) entry which is preliminary data.</text>
</comment>
<organism evidence="1 2">
    <name type="scientific">Clostridium cylindrosporum DSM 605</name>
    <dbReference type="NCBI Taxonomy" id="1121307"/>
    <lineage>
        <taxon>Bacteria</taxon>
        <taxon>Bacillati</taxon>
        <taxon>Bacillota</taxon>
        <taxon>Clostridia</taxon>
        <taxon>Eubacteriales</taxon>
        <taxon>Clostridiaceae</taxon>
        <taxon>Clostridium</taxon>
    </lineage>
</organism>
<evidence type="ECO:0000313" key="2">
    <source>
        <dbReference type="Proteomes" id="UP000036756"/>
    </source>
</evidence>
<dbReference type="AlphaFoldDB" id="A0A0J8G6D5"/>
<reference evidence="1 2" key="1">
    <citation type="submission" date="2015-06" db="EMBL/GenBank/DDBJ databases">
        <title>Draft genome sequence of the purine-degrading Clostridium cylindrosporum HC-1 (DSM 605).</title>
        <authorList>
            <person name="Poehlein A."/>
            <person name="Schiel-Bengelsdorf B."/>
            <person name="Bengelsdorf F."/>
            <person name="Daniel R."/>
            <person name="Duerre P."/>
        </authorList>
    </citation>
    <scope>NUCLEOTIDE SEQUENCE [LARGE SCALE GENOMIC DNA]</scope>
    <source>
        <strain evidence="1 2">DSM 605</strain>
    </source>
</reference>
<protein>
    <submittedName>
        <fullName evidence="1">Uncharacterized protein</fullName>
    </submittedName>
</protein>
<dbReference type="Proteomes" id="UP000036756">
    <property type="component" value="Unassembled WGS sequence"/>
</dbReference>
<dbReference type="STRING" id="1121307.CLCY_6c00470"/>
<dbReference type="PATRIC" id="fig|1121307.3.peg.2178"/>
<evidence type="ECO:0000313" key="1">
    <source>
        <dbReference type="EMBL" id="KMT23166.1"/>
    </source>
</evidence>
<name>A0A0J8G6D5_CLOCY</name>